<keyword evidence="5" id="KW-0445">Lipid transport</keyword>
<dbReference type="InterPro" id="IPR001846">
    <property type="entry name" value="VWF_type-D"/>
</dbReference>
<dbReference type="SUPFAM" id="SSF48371">
    <property type="entry name" value="ARM repeat"/>
    <property type="match status" value="1"/>
</dbReference>
<dbReference type="Gene3D" id="2.20.80.10">
    <property type="entry name" value="Lipovitellin-phosvitin complex, chain A, domain 4"/>
    <property type="match status" value="1"/>
</dbReference>
<protein>
    <recommendedName>
        <fullName evidence="12">Apolipophorin</fullName>
    </recommendedName>
</protein>
<dbReference type="SMART" id="SM01169">
    <property type="entry name" value="DUF1943"/>
    <property type="match status" value="1"/>
</dbReference>
<dbReference type="EMBL" id="JARGDH010000002">
    <property type="protein sequence ID" value="KAL0277818.1"/>
    <property type="molecule type" value="Genomic_DNA"/>
</dbReference>
<keyword evidence="2" id="KW-0813">Transport</keyword>
<evidence type="ECO:0000256" key="1">
    <source>
        <dbReference type="ARBA" id="ARBA00004613"/>
    </source>
</evidence>
<reference evidence="11" key="1">
    <citation type="journal article" date="2024" name="Gigascience">
        <title>Chromosome-level genome of the poultry shaft louse Menopon gallinae provides insight into the host-switching and adaptive evolution of parasitic lice.</title>
        <authorList>
            <person name="Xu Y."/>
            <person name="Ma L."/>
            <person name="Liu S."/>
            <person name="Liang Y."/>
            <person name="Liu Q."/>
            <person name="He Z."/>
            <person name="Tian L."/>
            <person name="Duan Y."/>
            <person name="Cai W."/>
            <person name="Li H."/>
            <person name="Song F."/>
        </authorList>
    </citation>
    <scope>NUCLEOTIDE SEQUENCE</scope>
    <source>
        <strain evidence="11">Cailab_2023a</strain>
    </source>
</reference>
<keyword evidence="3" id="KW-0964">Secreted</keyword>
<evidence type="ECO:0000256" key="4">
    <source>
        <dbReference type="ARBA" id="ARBA00022729"/>
    </source>
</evidence>
<dbReference type="PROSITE" id="PS51211">
    <property type="entry name" value="VITELLOGENIN"/>
    <property type="match status" value="1"/>
</dbReference>
<gene>
    <name evidence="11" type="ORF">PYX00_004970</name>
</gene>
<name>A0AAW2I807_9NEOP</name>
<dbReference type="SUPFAM" id="SSF48431">
    <property type="entry name" value="Lipovitellin-phosvitin complex, superhelical domain"/>
    <property type="match status" value="1"/>
</dbReference>
<keyword evidence="6" id="KW-0325">Glycoprotein</keyword>
<evidence type="ECO:0000256" key="2">
    <source>
        <dbReference type="ARBA" id="ARBA00022448"/>
    </source>
</evidence>
<dbReference type="PANTHER" id="PTHR23345:SF36">
    <property type="entry name" value="APOLIPOPHORINS"/>
    <property type="match status" value="1"/>
</dbReference>
<dbReference type="InterPro" id="IPR015819">
    <property type="entry name" value="Lipid_transp_b-sht_shell"/>
</dbReference>
<proteinExistence type="predicted"/>
<evidence type="ECO:0000256" key="8">
    <source>
        <dbReference type="SAM" id="SignalP"/>
    </source>
</evidence>
<feature type="domain" description="Vitellogenin" evidence="9">
    <location>
        <begin position="47"/>
        <end position="658"/>
    </location>
</feature>
<dbReference type="SMART" id="SM00638">
    <property type="entry name" value="LPD_N"/>
    <property type="match status" value="1"/>
</dbReference>
<dbReference type="Pfam" id="PF01347">
    <property type="entry name" value="Vitellogenin_N"/>
    <property type="match status" value="1"/>
</dbReference>
<dbReference type="SUPFAM" id="SSF56968">
    <property type="entry name" value="Lipovitellin-phosvitin complex, beta-sheet shell regions"/>
    <property type="match status" value="2"/>
</dbReference>
<evidence type="ECO:0000256" key="7">
    <source>
        <dbReference type="PROSITE-ProRule" id="PRU00557"/>
    </source>
</evidence>
<dbReference type="Pfam" id="PF00094">
    <property type="entry name" value="VWD"/>
    <property type="match status" value="1"/>
</dbReference>
<feature type="signal peptide" evidence="8">
    <location>
        <begin position="1"/>
        <end position="29"/>
    </location>
</feature>
<sequence>MRVTTKCSSVLFCVILVLLYDTDITSASAAPTCNLGCKQSGGDLLHFQEGVTYTYNLDGNTETLVPKSKGPYGDSVRVGVKAKVEVAALPDCKVIIRLKNVHITGPDSKKYANTAKLEEHPLVVSLHGGKLDSEVCADPHDDYTSLNIKRAVASLFQANTKEKGGSSDEVDVFGGCHTNFRVTKQKEFTVIKKRKDLNDCKYREGLRQDFFVASHGHSSKFQSTPLLDSDYEVELKIKNKVLEVATAKESYLFRPFANRDNGARTNVYTKLTLESSGNVPLPAITNSQPRSIIFENPHEVVTSNSQAVLQALHRLDDSLHGSVPSTAGKDFGTLVKLVRHASKEDLLSIYGNAKVGAGFMNKEDVKKIFTDALFRARSADSIAAAVELLKNHEIEGRMAKLWYLSFAFVRHTSASALAAATTLLDEADLPYEAYYGIGAMAGQYCREHVCEKVPEFEGLLSRLAKVVVNPSKGNKQKENTVIAALKGLKNVKHLTDEAANKVANIIKDPHVQTRVRVAALETAQSDPCRNKFQRIAFDLFSNREEDSELRIKAYLVVAECPTPKTATKLSEFLETEPVNQVGAFVTSHLRNLRAGSNPDKEHAREILYDVRPKKKFPIDFRKFSQNYDFSYNFDAISTSAAAEANVIFSQKSYIPRSVSLNLTTEVFGHAFNIFELNGRAENLESIVEKYFGPKGYFQTHKPEDLYKEGKHHYQTLVNHIQDKYRSMIRHKRSVTRDETNYFAQKVRLFNNDMDNTLDIDLSLKVLGNELVWLNFDERDEPQAATTIMDKLSAMYEREVKNVKEFKHDIKEHFQLLDSELSYPTATGLPLRLRAVGSGVFHMKLGGKFDLAAFMKDPKSGDAHLEIIPSASIDIHGEMTIDGYAVEAGVKVAANLHTATGSDISLKLLDGHGFDLNFRLPVKNSDVLTASTEVLTTIKEMGLASADHLLEFQVPRSDYSGCFDQLDQFVGVIFCGDIGFPLDKEPLISNAALYPLNGHSKVSLRFVKEDESLQSYQLKLYFNIDDPHRKTLEVKFDTPGSKRPREISFKASAVTHPNKAINIELMSPVHRFAVRGEMIDTDTEHTLSGSLVLSDAIEYRARVGLLIEGSTYRPILEYTPVGSNAPNIQVDGSVNVDKKPGSEYRRYTFNNVKFVVENKGTFSINGVVTKDTNLIGSDVTVGYDAHTVGIKTRLQKLAPGSYKINAEINPSQYPDLAFSVKYDFMKDDKHLENNLVLIHGPDLNSQELKLTVFQQLHYQVESLTNFDISTKNSISYPALNLEGQLDGAVTRKSLSYNFVLGYQQNKFKSKLNAKTGINQFGDYEVDFFVAAFDREVAVQAKREITGTNKSKFYNKLEISPNRNYEVSANVLHQLTPNDIHFTIDAVARIYNVPNEYRLDAGVKSNPSMFTGHALITVGQDQVMNGELHFTKTSEPSGNFKITLLRVLDANGEYRLAQGRGAGSMIINMPELRRTIKGTADLSHSGPRHTGVIDIFYDFERDSNKKLHIETDTHLTRTEINSKNNILLDGKNLQINFNGECHGKGTNGDVNVGYEVTLPDGQHFIGKLRESMKLLPQAAHAELFVEMARSEKPGAPLSKIFLDTYAKNVDIRSYAGQFKFAAGKECPEGTILYSNTLNSVPVDGKLAIDHESVISGSEVKYPFNTKTHATVSKAEIIYDTIATVGEYSMKSNGKVLTGLEDGIRHVEFVTDIKTTVEGAQNIRLQHLYHFVPGHGEKPCSCKLSQNLMVNEKHYEFGCEAELHSKRGMAKSHLKLPQYAEPSTAQLQYTHEFADNKYRSDVTFNGRFDQGKTASINVLSEYDKDLEFINTHLSGHLPVETFKNIDLKVDHKKLSSLSRHTDISLTVNDKVMDGFVKYDFSQHHPMIDVSFTHSGGKSRFFYKLEKTGNRQATSEGLVMWTRNGGGQLEFSSKSDLESFENFYILLKVHSEKLNINNLKFEVANKPSKSGAGKKISILAQTADKPGISGSVSYKLKENESGFVVEGKGTIEMDNEKLPVTYKATLKRLVSTVDKETGTSFILNANFNKGSFIFEHKFTDKEFHYNSKFCKETKCAHFEAASKIELSDTLELNQDSFLSYENTFMDRNDNYKLFSRTKRKGLFFDHETGFTNKDRKYLIKSFFHEAEAAFMIILPSREIIAAANFEVPMLTKPKSNHPNTLQFRFDGSLYLDKLRNPGDVANLIIFADLTTASKSANAVGEIKLKHPKLHKDLTVKAKGAVGLEGRLVDTSVEIDIFNRENQMIAGSFVLDHIRTEDSHKVTSALEFTSGGLRLNVGVNGYAFVNKEGFGTSLFGFYTDKQNVRKEVGAMVEAQKTHFTTLVKVPNRELLKVNLKMQLSKSNQLIEGEASIAEIAHYAGKVDVQGFSSARAVAHRKDNVDNRAEGKILLSPSEFLIQADHVHGPQSDNLFTVHLKLQDPQPGEPSLRYNSEHIKLLLQKLKEEKDSLISGVQPVLRETIHEIQKDFKEGLDIFKTAQPDYRPLMESYKGEFQAITRELSEDPEFRALAEVVQTLIKGMMNIIQQQTERFIALHEKLSSEFHELQERAVRAYQEIVPSLLKASEQVFESWLHVFNEVLNYAHKLLRHVLDLMKDAEPEIRKLAENFSVYFRDLVKAVSEIYETVRHEVEHWFERALREIKDLPVYSMVEENLKNFMNFELPPQFWSFYEELVFALEDILPTVELKNFVKIVFSYVEKKLKRENVNDAAELRDIAETASLALQSVIGDIREQYLAGRPAAGILGLNIPITWPSLIFRLPDIGSIKDSSLVRYLKAITELPTITDLFYTYRPTLNPIDYIPPYDGYAMILRSHHFFTFDKRHYAFQGSCSYVLAQDFLDGNFSVVANLDNGMLKSITVNDHTDSVELFSDNTVTVNGKHGDYPFDVNDMSGWVRFGAINFNHKAGIKIRKILKQDLITIKVSGFYFWRTRGLLGTINNEHYDDFMLPDGHISNDAAEFVNSYRVRDACPPAAEMKGPGAHTPECDKFFGGSSTMRIAFNFLKPDIYREACDQHVAVAPGDKTEAACEIVAAYVMALKKADYLLASLPIECVKCKVANEYLEYGHSVPVTSPAGKADIVFVVEQSSHNEPVFNELVKPLMGTLRNDLAAKGLGDVEFVVIGYGGPKQKHPRIYGNNGKVTFEGNSENLFFGDTEKLRPPYDSVEKKIRYVIHYLNVELGKEQIVSAMNEANIYPFRQGAAKIIILVNSSPCEKSATYPFSLQVPRTLYVRNFYKEHGLNFFIISPLSTLTVSNNPNDRLKNIVGFDNEEIYTVDGSKPDRKDLVHFNDLCIDFSQYYGGAAFSSQNFIESSPESKQRFIGLVSNRVTKGAAAHEYKEECTCNLYHGIFAYPECKVTSQEKRP</sequence>
<dbReference type="InterPro" id="IPR011030">
    <property type="entry name" value="Lipovitellin_superhlx_dom"/>
</dbReference>
<evidence type="ECO:0000313" key="11">
    <source>
        <dbReference type="EMBL" id="KAL0277818.1"/>
    </source>
</evidence>
<dbReference type="InterPro" id="IPR050733">
    <property type="entry name" value="Vitellogenin/Apolipophorin"/>
</dbReference>
<dbReference type="Gene3D" id="1.25.10.20">
    <property type="entry name" value="Vitellinogen, superhelical"/>
    <property type="match status" value="1"/>
</dbReference>
<dbReference type="GO" id="GO:0005319">
    <property type="term" value="F:lipid transporter activity"/>
    <property type="evidence" value="ECO:0007669"/>
    <property type="project" value="InterPro"/>
</dbReference>
<comment type="caution">
    <text evidence="11">The sequence shown here is derived from an EMBL/GenBank/DDBJ whole genome shotgun (WGS) entry which is preliminary data.</text>
</comment>
<dbReference type="InterPro" id="IPR009454">
    <property type="entry name" value="Lipid_transpt_open_b-sht"/>
</dbReference>
<evidence type="ECO:0008006" key="12">
    <source>
        <dbReference type="Google" id="ProtNLM"/>
    </source>
</evidence>
<feature type="chain" id="PRO_5043856291" description="Apolipophorin" evidence="8">
    <location>
        <begin position="30"/>
        <end position="3374"/>
    </location>
</feature>
<comment type="subcellular location">
    <subcellularLocation>
        <location evidence="1">Secreted</location>
    </subcellularLocation>
</comment>
<dbReference type="InterPro" id="IPR016024">
    <property type="entry name" value="ARM-type_fold"/>
</dbReference>
<dbReference type="Gene3D" id="2.20.50.20">
    <property type="entry name" value="Lipovitellin. Chain A, domain 3"/>
    <property type="match status" value="1"/>
</dbReference>
<dbReference type="InterPro" id="IPR015255">
    <property type="entry name" value="Vitellinogen_open_b-sht"/>
</dbReference>
<dbReference type="PROSITE" id="PS51233">
    <property type="entry name" value="VWFD"/>
    <property type="match status" value="1"/>
</dbReference>
<dbReference type="GO" id="GO:0005576">
    <property type="term" value="C:extracellular region"/>
    <property type="evidence" value="ECO:0007669"/>
    <property type="project" value="UniProtKB-SubCell"/>
</dbReference>
<dbReference type="Pfam" id="PF09172">
    <property type="entry name" value="Vit_open_b-sht"/>
    <property type="match status" value="1"/>
</dbReference>
<keyword evidence="7" id="KW-1015">Disulfide bond</keyword>
<comment type="caution">
    <text evidence="7">Lacks conserved residue(s) required for the propagation of feature annotation.</text>
</comment>
<dbReference type="InterPro" id="IPR001747">
    <property type="entry name" value="Vitellogenin_N"/>
</dbReference>
<dbReference type="InterPro" id="IPR015816">
    <property type="entry name" value="Vitellinogen_b-sht_N"/>
</dbReference>
<dbReference type="Pfam" id="PF06448">
    <property type="entry name" value="DUF1081"/>
    <property type="match status" value="1"/>
</dbReference>
<dbReference type="Gene3D" id="2.30.230.10">
    <property type="entry name" value="Lipovitellin, beta-sheet shell regions, chain A"/>
    <property type="match status" value="1"/>
</dbReference>
<keyword evidence="4 8" id="KW-0732">Signal</keyword>
<feature type="domain" description="VWFD" evidence="10">
    <location>
        <begin position="2818"/>
        <end position="2982"/>
    </location>
</feature>
<accession>A0AAW2I807</accession>
<evidence type="ECO:0000259" key="9">
    <source>
        <dbReference type="PROSITE" id="PS51211"/>
    </source>
</evidence>
<dbReference type="InterPro" id="IPR015817">
    <property type="entry name" value="Vitellinogen_open_b-sht_sub1"/>
</dbReference>
<dbReference type="SMART" id="SM00216">
    <property type="entry name" value="VWD"/>
    <property type="match status" value="1"/>
</dbReference>
<evidence type="ECO:0000256" key="5">
    <source>
        <dbReference type="ARBA" id="ARBA00023055"/>
    </source>
</evidence>
<evidence type="ECO:0000256" key="6">
    <source>
        <dbReference type="ARBA" id="ARBA00023180"/>
    </source>
</evidence>
<feature type="disulfide bond" evidence="7">
    <location>
        <begin position="445"/>
        <end position="450"/>
    </location>
</feature>
<evidence type="ECO:0000259" key="10">
    <source>
        <dbReference type="PROSITE" id="PS51233"/>
    </source>
</evidence>
<organism evidence="11">
    <name type="scientific">Menopon gallinae</name>
    <name type="common">poultry shaft louse</name>
    <dbReference type="NCBI Taxonomy" id="328185"/>
    <lineage>
        <taxon>Eukaryota</taxon>
        <taxon>Metazoa</taxon>
        <taxon>Ecdysozoa</taxon>
        <taxon>Arthropoda</taxon>
        <taxon>Hexapoda</taxon>
        <taxon>Insecta</taxon>
        <taxon>Pterygota</taxon>
        <taxon>Neoptera</taxon>
        <taxon>Paraneoptera</taxon>
        <taxon>Psocodea</taxon>
        <taxon>Troctomorpha</taxon>
        <taxon>Phthiraptera</taxon>
        <taxon>Amblycera</taxon>
        <taxon>Menoponidae</taxon>
        <taxon>Menopon</taxon>
    </lineage>
</organism>
<dbReference type="PANTHER" id="PTHR23345">
    <property type="entry name" value="VITELLOGENIN-RELATED"/>
    <property type="match status" value="1"/>
</dbReference>
<evidence type="ECO:0000256" key="3">
    <source>
        <dbReference type="ARBA" id="ARBA00022525"/>
    </source>
</evidence>